<dbReference type="PANTHER" id="PTHR39200:SF1">
    <property type="entry name" value="AUTO-TRANSPORTER ADHESIN HEAD GIN DOMAIN-CONTAINING PROTEIN-RELATED"/>
    <property type="match status" value="1"/>
</dbReference>
<gene>
    <name evidence="1" type="ORF">JCM19294_717</name>
</gene>
<dbReference type="InterPro" id="IPR021255">
    <property type="entry name" value="DUF2807"/>
</dbReference>
<dbReference type="EMBL" id="BBML01000009">
    <property type="protein sequence ID" value="GAK98084.1"/>
    <property type="molecule type" value="Genomic_DNA"/>
</dbReference>
<dbReference type="eggNOG" id="COG3595">
    <property type="taxonomic scope" value="Bacteria"/>
</dbReference>
<evidence type="ECO:0000313" key="1">
    <source>
        <dbReference type="EMBL" id="GAK98084.1"/>
    </source>
</evidence>
<reference evidence="1" key="1">
    <citation type="journal article" date="2014" name="Genome Announc.">
        <title>Draft Genome Sequences of Marine Flavobacterium Nonlabens Strains NR17, NR24, NR27, NR32, NR33, and Ara13.</title>
        <authorList>
            <person name="Nakanishi M."/>
            <person name="Meirelles P."/>
            <person name="Suzuki R."/>
            <person name="Takatani N."/>
            <person name="Mino S."/>
            <person name="Suda W."/>
            <person name="Oshima K."/>
            <person name="Hattori M."/>
            <person name="Ohkuma M."/>
            <person name="Hosokawa M."/>
            <person name="Miyashita K."/>
            <person name="Thompson F.L."/>
            <person name="Niwa A."/>
            <person name="Sawabe T."/>
            <person name="Sawabe T."/>
        </authorList>
    </citation>
    <scope>NUCLEOTIDE SEQUENCE [LARGE SCALE GENOMIC DNA]</scope>
    <source>
        <strain evidence="1">JCM 19294</strain>
    </source>
</reference>
<dbReference type="RefSeq" id="WP_042280101.1">
    <property type="nucleotide sequence ID" value="NZ_BBML01000009.1"/>
</dbReference>
<sequence length="241" mass="25357">MKHITLLFIALLSVQLSQAQWWGKDKIKGNGEVISKTFEVGDYDKVNVRNSIDVTLVAGKEGSIEVKAESNIMEHIEIEVKGGRLKIGIEDGYNVSTRKGIYVTVPVQEIEALSLAGSGDIHSELVLKSSNMEISVAGSGNIEVETESRNLEVNVAGSGDIILKGRTENLDASVAGSGDIEGFGLRANNIDASIAGSGDISVYCNGGTINASIAGSGDIVYDGKSSKVKTSIIGSGDVEKR</sequence>
<keyword evidence="2" id="KW-1185">Reference proteome</keyword>
<dbReference type="PANTHER" id="PTHR39200">
    <property type="entry name" value="HYPOTHETICAL EXPORTED PROTEIN"/>
    <property type="match status" value="1"/>
</dbReference>
<evidence type="ECO:0000313" key="2">
    <source>
        <dbReference type="Proteomes" id="UP000029221"/>
    </source>
</evidence>
<dbReference type="AlphaFoldDB" id="A0A090Q4S6"/>
<comment type="caution">
    <text evidence="1">The sequence shown here is derived from an EMBL/GenBank/DDBJ whole genome shotgun (WGS) entry which is preliminary data.</text>
</comment>
<dbReference type="OrthoDB" id="5585143at2"/>
<dbReference type="Gene3D" id="2.160.20.120">
    <property type="match status" value="1"/>
</dbReference>
<dbReference type="STRING" id="319236.BST91_04845"/>
<proteinExistence type="predicted"/>
<accession>A0A2S7TBQ3</accession>
<dbReference type="Proteomes" id="UP000029221">
    <property type="component" value="Unassembled WGS sequence"/>
</dbReference>
<organism evidence="1 2">
    <name type="scientific">Nonlabens tegetincola</name>
    <dbReference type="NCBI Taxonomy" id="323273"/>
    <lineage>
        <taxon>Bacteria</taxon>
        <taxon>Pseudomonadati</taxon>
        <taxon>Bacteroidota</taxon>
        <taxon>Flavobacteriia</taxon>
        <taxon>Flavobacteriales</taxon>
        <taxon>Flavobacteriaceae</taxon>
        <taxon>Nonlabens</taxon>
    </lineage>
</organism>
<name>A0A090Q4S6_9FLAO</name>
<protein>
    <submittedName>
        <fullName evidence="1">Uncharacterized protein</fullName>
    </submittedName>
</protein>
<dbReference type="Pfam" id="PF10988">
    <property type="entry name" value="DUF2807"/>
    <property type="match status" value="1"/>
</dbReference>
<accession>A0A090Q4S6</accession>